<dbReference type="GO" id="GO:0000160">
    <property type="term" value="P:phosphorelay signal transduction system"/>
    <property type="evidence" value="ECO:0007669"/>
    <property type="project" value="InterPro"/>
</dbReference>
<dbReference type="InterPro" id="IPR001789">
    <property type="entry name" value="Sig_transdc_resp-reg_receiver"/>
</dbReference>
<name>A0A679IZG5_9HYPH</name>
<dbReference type="PANTHER" id="PTHR44591">
    <property type="entry name" value="STRESS RESPONSE REGULATOR PROTEIN 1"/>
    <property type="match status" value="1"/>
</dbReference>
<dbReference type="SUPFAM" id="SSF52172">
    <property type="entry name" value="CheY-like"/>
    <property type="match status" value="1"/>
</dbReference>
<feature type="modified residue" description="4-aspartylphosphate" evidence="2">
    <location>
        <position position="55"/>
    </location>
</feature>
<reference evidence="4" key="1">
    <citation type="submission" date="2019-12" db="EMBL/GenBank/DDBJ databases">
        <authorList>
            <person name="Cremers G."/>
        </authorList>
    </citation>
    <scope>NUCLEOTIDE SEQUENCE</scope>
    <source>
        <strain evidence="4">Mbul1</strain>
    </source>
</reference>
<dbReference type="InterPro" id="IPR011006">
    <property type="entry name" value="CheY-like_superfamily"/>
</dbReference>
<dbReference type="SMART" id="SM00448">
    <property type="entry name" value="REC"/>
    <property type="match status" value="1"/>
</dbReference>
<gene>
    <name evidence="4" type="primary">todT_1</name>
    <name evidence="4" type="ORF">MBUL_03151</name>
</gene>
<proteinExistence type="predicted"/>
<protein>
    <submittedName>
        <fullName evidence="4">Response regulator protein TodT</fullName>
    </submittedName>
</protein>
<evidence type="ECO:0000313" key="4">
    <source>
        <dbReference type="EMBL" id="CAA2105355.1"/>
    </source>
</evidence>
<evidence type="ECO:0000259" key="3">
    <source>
        <dbReference type="PROSITE" id="PS50110"/>
    </source>
</evidence>
<dbReference type="InterPro" id="IPR050595">
    <property type="entry name" value="Bact_response_regulator"/>
</dbReference>
<dbReference type="EMBL" id="LR743504">
    <property type="protein sequence ID" value="CAA2105355.1"/>
    <property type="molecule type" value="Genomic_DNA"/>
</dbReference>
<dbReference type="Gene3D" id="3.40.50.2300">
    <property type="match status" value="1"/>
</dbReference>
<evidence type="ECO:0000256" key="1">
    <source>
        <dbReference type="ARBA" id="ARBA00022553"/>
    </source>
</evidence>
<accession>A0A679IZG5</accession>
<sequence>MPALPVIAIVDDDEDVRVATGSLVRSLGYTARIYASARDFLESCPVDAPDCVITDVQMPGMTGVEMHRGLLALGSRVPVIFVTAFPTEALRNTVLAAGASDFLGKPCDGATIIRSLEHALTGGSAKDAMA</sequence>
<dbReference type="AlphaFoldDB" id="A0A679IZG5"/>
<feature type="domain" description="Response regulatory" evidence="3">
    <location>
        <begin position="6"/>
        <end position="120"/>
    </location>
</feature>
<organism evidence="4">
    <name type="scientific">Methylobacterium bullatum</name>
    <dbReference type="NCBI Taxonomy" id="570505"/>
    <lineage>
        <taxon>Bacteria</taxon>
        <taxon>Pseudomonadati</taxon>
        <taxon>Pseudomonadota</taxon>
        <taxon>Alphaproteobacteria</taxon>
        <taxon>Hyphomicrobiales</taxon>
        <taxon>Methylobacteriaceae</taxon>
        <taxon>Methylobacterium</taxon>
    </lineage>
</organism>
<dbReference type="Pfam" id="PF00072">
    <property type="entry name" value="Response_reg"/>
    <property type="match status" value="1"/>
</dbReference>
<keyword evidence="1 2" id="KW-0597">Phosphoprotein</keyword>
<dbReference type="PANTHER" id="PTHR44591:SF25">
    <property type="entry name" value="CHEMOTAXIS TWO-COMPONENT RESPONSE REGULATOR"/>
    <property type="match status" value="1"/>
</dbReference>
<dbReference type="PROSITE" id="PS50110">
    <property type="entry name" value="RESPONSE_REGULATORY"/>
    <property type="match status" value="1"/>
</dbReference>
<evidence type="ECO:0000256" key="2">
    <source>
        <dbReference type="PROSITE-ProRule" id="PRU00169"/>
    </source>
</evidence>